<dbReference type="EMBL" id="LUGH01001522">
    <property type="protein sequence ID" value="OBZ81020.1"/>
    <property type="molecule type" value="Genomic_DNA"/>
</dbReference>
<dbReference type="Proteomes" id="UP000093000">
    <property type="component" value="Unassembled WGS sequence"/>
</dbReference>
<proteinExistence type="predicted"/>
<keyword evidence="2" id="KW-1185">Reference proteome</keyword>
<comment type="caution">
    <text evidence="1">The sequence shown here is derived from an EMBL/GenBank/DDBJ whole genome shotgun (WGS) entry which is preliminary data.</text>
</comment>
<name>A0A1C7MW04_9FUNG</name>
<gene>
    <name evidence="1" type="ORF">A0J61_10931</name>
</gene>
<dbReference type="AlphaFoldDB" id="A0A1C7MW04"/>
<accession>A0A1C7MW04</accession>
<dbReference type="InParanoid" id="A0A1C7MW04"/>
<reference evidence="1 2" key="1">
    <citation type="submission" date="2016-03" db="EMBL/GenBank/DDBJ databases">
        <title>Choanephora cucurbitarum.</title>
        <authorList>
            <person name="Min B."/>
            <person name="Park H."/>
            <person name="Park J.-H."/>
            <person name="Shin H.-D."/>
            <person name="Choi I.-G."/>
        </authorList>
    </citation>
    <scope>NUCLEOTIDE SEQUENCE [LARGE SCALE GENOMIC DNA]</scope>
    <source>
        <strain evidence="1 2">KUS-F28377</strain>
    </source>
</reference>
<evidence type="ECO:0000313" key="2">
    <source>
        <dbReference type="Proteomes" id="UP000093000"/>
    </source>
</evidence>
<protein>
    <submittedName>
        <fullName evidence="1">Uncharacterized protein</fullName>
    </submittedName>
</protein>
<evidence type="ECO:0000313" key="1">
    <source>
        <dbReference type="EMBL" id="OBZ81020.1"/>
    </source>
</evidence>
<sequence>MLYSSLFLLHVDTRSSSSMIYVTSVAYHLNASFKYLISQMCSKMLLLYLFINIEYEYFVLLPDQFTSLILDKMISFIQATMKAIGYSRFESVDHLIQLYMSTDSVKSYEMICLFTVLL</sequence>
<organism evidence="1 2">
    <name type="scientific">Choanephora cucurbitarum</name>
    <dbReference type="NCBI Taxonomy" id="101091"/>
    <lineage>
        <taxon>Eukaryota</taxon>
        <taxon>Fungi</taxon>
        <taxon>Fungi incertae sedis</taxon>
        <taxon>Mucoromycota</taxon>
        <taxon>Mucoromycotina</taxon>
        <taxon>Mucoromycetes</taxon>
        <taxon>Mucorales</taxon>
        <taxon>Mucorineae</taxon>
        <taxon>Choanephoraceae</taxon>
        <taxon>Choanephoroideae</taxon>
        <taxon>Choanephora</taxon>
    </lineage>
</organism>